<evidence type="ECO:0000313" key="2">
    <source>
        <dbReference type="EMBL" id="RKX66478.1"/>
    </source>
</evidence>
<reference evidence="2 3" key="1">
    <citation type="submission" date="2018-06" db="EMBL/GenBank/DDBJ databases">
        <title>Extensive metabolic versatility and redundancy in microbially diverse, dynamic hydrothermal sediments.</title>
        <authorList>
            <person name="Dombrowski N."/>
            <person name="Teske A."/>
            <person name="Baker B.J."/>
        </authorList>
    </citation>
    <scope>NUCLEOTIDE SEQUENCE [LARGE SCALE GENOMIC DNA]</scope>
    <source>
        <strain evidence="2">B35_G9</strain>
    </source>
</reference>
<sequence>MRKLSFFALSALIALLFYLPLNASWTYMVYIAADNNLSSYANSDISEMEQASDNSNVNIIVLVDQSGNGDSKIIKVHNGGYDVITPTSASWWPSDNELNTADWNTAKDFFLWAMQNYPADHYALTFWDHGGGIFKDNNEKKPGPNSRAVCWDDTNGGSDYISSGEVRQILQALYTQNGNQKIDLVGYDVCIVGALETHYQTADMVHVSVASGASEPGDGWDWSFLKELANNPDMNAPSLGDYIVQYFGNYYSSTNSTLGALDDDTLNAVFMPAFNTFVSELYNNMYDYETEIQTDRNNCSESMNDDPSYGGPTPDFRDFASRIANNASLPTSLRNAATDVVNAFDRTVINSYSRGYTFNGAAIWFPKSAPSCGSSWAGDNWTAYGNMIEFHNTQWDEFLLQYANPQQVLPVNITYVSHIIDDASGDGNGKLDPGETADIIVTLRNGGTDNATNVSAVLTTTSPYITITDSNGTYGSIASNDSANNNSDRYTVQVAANAPDGIADFDLAVTADGGYSTDLSFNSIVGNPKNVFVWDGDGYNLSGTFIRDYLDNLGYNVTYSTGNLPTDYSGYDAIFLCFGVYSNNHNVSTTEATNITNYLDNGGNAYLEGGDILGYDNGKDILIPYCGVSSADDGSGSNDMGLPLSGQTGTVADGMVFNAYTGGNNWIDRYTVGSGIAVFTNSGNIFGVQYDNGTYKTVTFAFELGGLTDSKSSSTKDNLLQNIIDFFGLGGTSGVINKVNNLRQSSLKLINKVNSFNLEFSLQSNKDVDVLLMDISGRVVKAIKASCGAGNNNVKIDTRNLKRGVYFVNVKYTGFNAVKKVEIIR</sequence>
<dbReference type="Pfam" id="PF03415">
    <property type="entry name" value="Peptidase_C11"/>
    <property type="match status" value="1"/>
</dbReference>
<feature type="domain" description="Secretion system C-terminal sorting" evidence="1">
    <location>
        <begin position="755"/>
        <end position="821"/>
    </location>
</feature>
<dbReference type="NCBIfam" id="TIGR04183">
    <property type="entry name" value="Por_Secre_tail"/>
    <property type="match status" value="1"/>
</dbReference>
<protein>
    <recommendedName>
        <fullName evidence="1">Secretion system C-terminal sorting domain-containing protein</fullName>
    </recommendedName>
</protein>
<dbReference type="InterPro" id="IPR026444">
    <property type="entry name" value="Secre_tail"/>
</dbReference>
<gene>
    <name evidence="2" type="ORF">DRP44_04070</name>
</gene>
<dbReference type="EMBL" id="QNBC01000042">
    <property type="protein sequence ID" value="RKX66478.1"/>
    <property type="molecule type" value="Genomic_DNA"/>
</dbReference>
<dbReference type="Gene3D" id="3.40.50.11970">
    <property type="match status" value="1"/>
</dbReference>
<dbReference type="PANTHER" id="PTHR37835">
    <property type="entry name" value="ALPHA-CLOSTRIPAIN"/>
    <property type="match status" value="1"/>
</dbReference>
<organism evidence="2 3">
    <name type="scientific">candidate division TA06 bacterium</name>
    <dbReference type="NCBI Taxonomy" id="2250710"/>
    <lineage>
        <taxon>Bacteria</taxon>
        <taxon>Bacteria division TA06</taxon>
    </lineage>
</organism>
<dbReference type="Pfam" id="PF18962">
    <property type="entry name" value="Por_Secre_tail"/>
    <property type="match status" value="1"/>
</dbReference>
<accession>A0A660SAQ5</accession>
<name>A0A660SAQ5_UNCT6</name>
<evidence type="ECO:0000313" key="3">
    <source>
        <dbReference type="Proteomes" id="UP000282321"/>
    </source>
</evidence>
<dbReference type="PANTHER" id="PTHR37835:SF1">
    <property type="entry name" value="ALPHA-CLOSTRIPAIN"/>
    <property type="match status" value="1"/>
</dbReference>
<dbReference type="Proteomes" id="UP000282321">
    <property type="component" value="Unassembled WGS sequence"/>
</dbReference>
<dbReference type="InterPro" id="IPR005077">
    <property type="entry name" value="Peptidase_C11"/>
</dbReference>
<evidence type="ECO:0000259" key="1">
    <source>
        <dbReference type="Pfam" id="PF18962"/>
    </source>
</evidence>
<comment type="caution">
    <text evidence="2">The sequence shown here is derived from an EMBL/GenBank/DDBJ whole genome shotgun (WGS) entry which is preliminary data.</text>
</comment>
<proteinExistence type="predicted"/>
<dbReference type="AlphaFoldDB" id="A0A660SAQ5"/>